<dbReference type="InterPro" id="IPR009628">
    <property type="entry name" value="Phage_tape_measure_N"/>
</dbReference>
<feature type="region of interest" description="Disordered" evidence="2">
    <location>
        <begin position="373"/>
        <end position="403"/>
    </location>
</feature>
<feature type="coiled-coil region" evidence="1">
    <location>
        <begin position="569"/>
        <end position="596"/>
    </location>
</feature>
<dbReference type="EMBL" id="JACIJG010000027">
    <property type="protein sequence ID" value="MBB5704281.1"/>
    <property type="molecule type" value="Genomic_DNA"/>
</dbReference>
<feature type="domain" description="Bacteriophage tail tape measure N-terminal" evidence="3">
    <location>
        <begin position="57"/>
        <end position="147"/>
    </location>
</feature>
<dbReference type="Proteomes" id="UP000555546">
    <property type="component" value="Unassembled WGS sequence"/>
</dbReference>
<evidence type="ECO:0000259" key="3">
    <source>
        <dbReference type="Pfam" id="PF06791"/>
    </source>
</evidence>
<evidence type="ECO:0000256" key="2">
    <source>
        <dbReference type="SAM" id="MobiDB-lite"/>
    </source>
</evidence>
<dbReference type="RefSeq" id="WP_183657491.1">
    <property type="nucleotide sequence ID" value="NZ_JACIJG010000027.1"/>
</dbReference>
<evidence type="ECO:0000313" key="4">
    <source>
        <dbReference type="EMBL" id="MBB5704281.1"/>
    </source>
</evidence>
<dbReference type="AlphaFoldDB" id="A0A7W9EPZ4"/>
<organism evidence="4 5">
    <name type="scientific">Brucella daejeonensis</name>
    <dbReference type="NCBI Taxonomy" id="659015"/>
    <lineage>
        <taxon>Bacteria</taxon>
        <taxon>Pseudomonadati</taxon>
        <taxon>Pseudomonadota</taxon>
        <taxon>Alphaproteobacteria</taxon>
        <taxon>Hyphomicrobiales</taxon>
        <taxon>Brucellaceae</taxon>
        <taxon>Brucella/Ochrobactrum group</taxon>
        <taxon>Brucella</taxon>
    </lineage>
</organism>
<accession>A0A7W9EPZ4</accession>
<sequence>MADDAAALLIRIEASQAKVERQMAAIARRAAKEAQSVEDRFKKANDNVAKSFKDGSDKAVMSIGATRAATANLSFQLNDIATSLAGGASPFTVMMQQGGQVAQVFQGSGGVINAVKLLGGAFASVLNPVSLASFAIIGLTGAAYQYFTSLGSDTKDAEEVLKGHSELIRRIKDAYGEAAAGAEEYSAKSRQILAFDIQERIREYKDTIASVASDLNDQLSSIPAGEFEGATYIIQELQGALNNLREGIKNGDPDIRKFINRLIDIENQTGTPESIKAIIREIINSGKAGEEVQSKLETLTGVITGVGTAAKRQADNVSAFTKSVRELANIAIPALSEMEKAEKAYSDALRNATTREERDDAYRAFQAAQDRIRVAQTIPTPGQRPNPESFAPERERLTGGTRSKKVKDSFDELDDIVAKYVRDVVKAESGGRANAKNPLSSATGLGQFIESTWLDLFKKNFPDRAKNMSDQTILALRNDAEISKKLIEAYARENAAILRQAGVSVNEAALQLAHFLGPKGAISVLTAKSGTLVSQVLPQSAISANQSILGGGKTVDDVIAYAQSRVSAYDQMKEAARAYKLEQKELNREAKEFANLGKDLLGGFIDDLRNGASASEALANALQKVASKLIDIALNNIFSGGGLFGGGKGGLFGGAIIPGILHSGGVAGTHGYGHGRAVSPSVFAGAKRYHTGGVAGLQPGEIPAILQRGEVVLPRGAGMVNKARSTETINVVLRDDSGRMAQIADQRIQTASGAIVQVSVQQSAKAVQSNFPTMLADAQARKM</sequence>
<comment type="caution">
    <text evidence="4">The sequence shown here is derived from an EMBL/GenBank/DDBJ whole genome shotgun (WGS) entry which is preliminary data.</text>
</comment>
<keyword evidence="5" id="KW-1185">Reference proteome</keyword>
<reference evidence="4 5" key="1">
    <citation type="submission" date="2020-08" db="EMBL/GenBank/DDBJ databases">
        <title>Genomic Encyclopedia of Type Strains, Phase IV (KMG-IV): sequencing the most valuable type-strain genomes for metagenomic binning, comparative biology and taxonomic classification.</title>
        <authorList>
            <person name="Goeker M."/>
        </authorList>
    </citation>
    <scope>NUCLEOTIDE SEQUENCE [LARGE SCALE GENOMIC DNA]</scope>
    <source>
        <strain evidence="4 5">DSM 26944</strain>
    </source>
</reference>
<gene>
    <name evidence="4" type="ORF">FHS76_004198</name>
</gene>
<evidence type="ECO:0000256" key="1">
    <source>
        <dbReference type="SAM" id="Coils"/>
    </source>
</evidence>
<proteinExistence type="predicted"/>
<evidence type="ECO:0000313" key="5">
    <source>
        <dbReference type="Proteomes" id="UP000555546"/>
    </source>
</evidence>
<dbReference type="Gene3D" id="1.10.530.10">
    <property type="match status" value="1"/>
</dbReference>
<name>A0A7W9EPZ4_9HYPH</name>
<protein>
    <recommendedName>
        <fullName evidence="3">Bacteriophage tail tape measure N-terminal domain-containing protein</fullName>
    </recommendedName>
</protein>
<keyword evidence="1" id="KW-0175">Coiled coil</keyword>
<dbReference type="Pfam" id="PF06791">
    <property type="entry name" value="TMP_2"/>
    <property type="match status" value="1"/>
</dbReference>